<dbReference type="InterPro" id="IPR036390">
    <property type="entry name" value="WH_DNA-bd_sf"/>
</dbReference>
<dbReference type="PROSITE" id="PS51078">
    <property type="entry name" value="ICLR_ED"/>
    <property type="match status" value="1"/>
</dbReference>
<dbReference type="Proteomes" id="UP000528964">
    <property type="component" value="Unassembled WGS sequence"/>
</dbReference>
<dbReference type="InterPro" id="IPR005471">
    <property type="entry name" value="Tscrpt_reg_IclR_N"/>
</dbReference>
<evidence type="ECO:0000256" key="1">
    <source>
        <dbReference type="ARBA" id="ARBA00023015"/>
    </source>
</evidence>
<dbReference type="PANTHER" id="PTHR30136:SF24">
    <property type="entry name" value="HTH-TYPE TRANSCRIPTIONAL REPRESSOR ALLR"/>
    <property type="match status" value="1"/>
</dbReference>
<evidence type="ECO:0000313" key="7">
    <source>
        <dbReference type="Proteomes" id="UP000528964"/>
    </source>
</evidence>
<evidence type="ECO:0000313" key="6">
    <source>
        <dbReference type="EMBL" id="MBB3972745.1"/>
    </source>
</evidence>
<feature type="domain" description="IclR-ED" evidence="5">
    <location>
        <begin position="74"/>
        <end position="257"/>
    </location>
</feature>
<feature type="domain" description="HTH iclR-type" evidence="4">
    <location>
        <begin position="11"/>
        <end position="73"/>
    </location>
</feature>
<keyword evidence="3" id="KW-0804">Transcription</keyword>
<dbReference type="GO" id="GO:0003700">
    <property type="term" value="F:DNA-binding transcription factor activity"/>
    <property type="evidence" value="ECO:0007669"/>
    <property type="project" value="TreeGrafter"/>
</dbReference>
<proteinExistence type="predicted"/>
<evidence type="ECO:0000259" key="5">
    <source>
        <dbReference type="PROSITE" id="PS51078"/>
    </source>
</evidence>
<evidence type="ECO:0000259" key="4">
    <source>
        <dbReference type="PROSITE" id="PS51077"/>
    </source>
</evidence>
<dbReference type="GO" id="GO:0045892">
    <property type="term" value="P:negative regulation of DNA-templated transcription"/>
    <property type="evidence" value="ECO:0007669"/>
    <property type="project" value="TreeGrafter"/>
</dbReference>
<reference evidence="6 7" key="1">
    <citation type="submission" date="2020-08" db="EMBL/GenBank/DDBJ databases">
        <title>Genomic Encyclopedia of Type Strains, Phase IV (KMG-IV): sequencing the most valuable type-strain genomes for metagenomic binning, comparative biology and taxonomic classification.</title>
        <authorList>
            <person name="Goeker M."/>
        </authorList>
    </citation>
    <scope>NUCLEOTIDE SEQUENCE [LARGE SCALE GENOMIC DNA]</scope>
    <source>
        <strain evidence="6 7">DSM 25481</strain>
    </source>
</reference>
<evidence type="ECO:0000256" key="3">
    <source>
        <dbReference type="ARBA" id="ARBA00023163"/>
    </source>
</evidence>
<comment type="caution">
    <text evidence="6">The sequence shown here is derived from an EMBL/GenBank/DDBJ whole genome shotgun (WGS) entry which is preliminary data.</text>
</comment>
<dbReference type="Pfam" id="PF09339">
    <property type="entry name" value="HTH_IclR"/>
    <property type="match status" value="1"/>
</dbReference>
<dbReference type="GO" id="GO:0003677">
    <property type="term" value="F:DNA binding"/>
    <property type="evidence" value="ECO:0007669"/>
    <property type="project" value="UniProtKB-KW"/>
</dbReference>
<dbReference type="Pfam" id="PF01614">
    <property type="entry name" value="IclR_C"/>
    <property type="match status" value="1"/>
</dbReference>
<keyword evidence="2 6" id="KW-0238">DNA-binding</keyword>
<dbReference type="InterPro" id="IPR029016">
    <property type="entry name" value="GAF-like_dom_sf"/>
</dbReference>
<dbReference type="SMART" id="SM00346">
    <property type="entry name" value="HTH_ICLR"/>
    <property type="match status" value="1"/>
</dbReference>
<dbReference type="PANTHER" id="PTHR30136">
    <property type="entry name" value="HELIX-TURN-HELIX TRANSCRIPTIONAL REGULATOR, ICLR FAMILY"/>
    <property type="match status" value="1"/>
</dbReference>
<dbReference type="InterPro" id="IPR036388">
    <property type="entry name" value="WH-like_DNA-bd_sf"/>
</dbReference>
<organism evidence="6 7">
    <name type="scientific">Hansschlegelia beijingensis</name>
    <dbReference type="NCBI Taxonomy" id="1133344"/>
    <lineage>
        <taxon>Bacteria</taxon>
        <taxon>Pseudomonadati</taxon>
        <taxon>Pseudomonadota</taxon>
        <taxon>Alphaproteobacteria</taxon>
        <taxon>Hyphomicrobiales</taxon>
        <taxon>Methylopilaceae</taxon>
        <taxon>Hansschlegelia</taxon>
    </lineage>
</organism>
<dbReference type="SUPFAM" id="SSF55781">
    <property type="entry name" value="GAF domain-like"/>
    <property type="match status" value="1"/>
</dbReference>
<dbReference type="Gene3D" id="1.10.10.10">
    <property type="entry name" value="Winged helix-like DNA-binding domain superfamily/Winged helix DNA-binding domain"/>
    <property type="match status" value="1"/>
</dbReference>
<gene>
    <name evidence="6" type="ORF">GGR24_001402</name>
</gene>
<protein>
    <submittedName>
        <fullName evidence="6">DNA-binding IclR family transcriptional regulator</fullName>
    </submittedName>
</protein>
<keyword evidence="1" id="KW-0805">Transcription regulation</keyword>
<dbReference type="InterPro" id="IPR050707">
    <property type="entry name" value="HTH_MetabolicPath_Reg"/>
</dbReference>
<dbReference type="AlphaFoldDB" id="A0A7W6CX48"/>
<dbReference type="SUPFAM" id="SSF46785">
    <property type="entry name" value="Winged helix' DNA-binding domain"/>
    <property type="match status" value="1"/>
</dbReference>
<dbReference type="PROSITE" id="PS51077">
    <property type="entry name" value="HTH_ICLR"/>
    <property type="match status" value="1"/>
</dbReference>
<keyword evidence="7" id="KW-1185">Reference proteome</keyword>
<dbReference type="EMBL" id="JACIDR010000002">
    <property type="protein sequence ID" value="MBB3972745.1"/>
    <property type="molecule type" value="Genomic_DNA"/>
</dbReference>
<name>A0A7W6CX48_9HYPH</name>
<sequence>MTSDADGERGGTAIQKAFRLMHALFSAPSPPQLTELAEQLDMPKPSVHRLLNQLEEVGAVQRDLAGRGYTVGSAGVRLGVEALSARMRQPQVRAIMRRLVDQIGESCNLSILNDDEVLYLERVECDWPLRMQLSAGSRVPVHATASGKLFIAQLTARQRRKMLEGLRLEKFTPNTITEPEAIEAECAAIRACGYSINREEYHLGLIGVSTPIFGKTGAVVATVSIHAPVFRMSADAALGHLPLLQQAAEEIAEEAGLRD</sequence>
<dbReference type="RefSeq" id="WP_183394629.1">
    <property type="nucleotide sequence ID" value="NZ_JACIDR010000002.1"/>
</dbReference>
<dbReference type="Gene3D" id="3.30.450.40">
    <property type="match status" value="1"/>
</dbReference>
<accession>A0A7W6CX48</accession>
<dbReference type="InterPro" id="IPR014757">
    <property type="entry name" value="Tscrpt_reg_IclR_C"/>
</dbReference>
<evidence type="ECO:0000256" key="2">
    <source>
        <dbReference type="ARBA" id="ARBA00023125"/>
    </source>
</evidence>